<evidence type="ECO:0000313" key="10">
    <source>
        <dbReference type="Proteomes" id="UP000515156"/>
    </source>
</evidence>
<keyword evidence="3 7" id="KW-0863">Zinc-finger</keyword>
<dbReference type="Proteomes" id="UP000515156">
    <property type="component" value="Chromosome 7"/>
</dbReference>
<feature type="domain" description="BRCT" evidence="9">
    <location>
        <begin position="607"/>
        <end position="690"/>
    </location>
</feature>
<feature type="repeat" description="ANK" evidence="6">
    <location>
        <begin position="494"/>
        <end position="526"/>
    </location>
</feature>
<keyword evidence="4" id="KW-0862">Zinc</keyword>
<dbReference type="AlphaFoldDB" id="A0A6P7YFX7"/>
<feature type="domain" description="BRCT" evidence="9">
    <location>
        <begin position="704"/>
        <end position="814"/>
    </location>
</feature>
<evidence type="ECO:0000313" key="11">
    <source>
        <dbReference type="RefSeq" id="XP_030066327.1"/>
    </source>
</evidence>
<dbReference type="CDD" id="cd17734">
    <property type="entry name" value="BRCT_Bard1_rpt1"/>
    <property type="match status" value="1"/>
</dbReference>
<dbReference type="GO" id="GO:0008270">
    <property type="term" value="F:zinc ion binding"/>
    <property type="evidence" value="ECO:0007669"/>
    <property type="project" value="UniProtKB-KW"/>
</dbReference>
<dbReference type="InterPro" id="IPR001841">
    <property type="entry name" value="Znf_RING"/>
</dbReference>
<dbReference type="GO" id="GO:0085020">
    <property type="term" value="P:protein K6-linked ubiquitination"/>
    <property type="evidence" value="ECO:0007669"/>
    <property type="project" value="TreeGrafter"/>
</dbReference>
<dbReference type="Pfam" id="PF16589">
    <property type="entry name" value="BRCT_2"/>
    <property type="match status" value="1"/>
</dbReference>
<dbReference type="PROSITE" id="PS50297">
    <property type="entry name" value="ANK_REP_REGION"/>
    <property type="match status" value="3"/>
</dbReference>
<dbReference type="GeneID" id="115474804"/>
<evidence type="ECO:0000256" key="3">
    <source>
        <dbReference type="ARBA" id="ARBA00022771"/>
    </source>
</evidence>
<dbReference type="Gene3D" id="3.40.50.10190">
    <property type="entry name" value="BRCT domain"/>
    <property type="match status" value="2"/>
</dbReference>
<feature type="repeat" description="ANK" evidence="6">
    <location>
        <begin position="527"/>
        <end position="559"/>
    </location>
</feature>
<dbReference type="SUPFAM" id="SSF57850">
    <property type="entry name" value="RING/U-box"/>
    <property type="match status" value="1"/>
</dbReference>
<dbReference type="FunFam" id="3.40.50.10190:FF:000019">
    <property type="entry name" value="BRCA1 associated RING domain 1"/>
    <property type="match status" value="1"/>
</dbReference>
<keyword evidence="10" id="KW-1185">Reference proteome</keyword>
<dbReference type="InterPro" id="IPR036420">
    <property type="entry name" value="BRCT_dom_sf"/>
</dbReference>
<dbReference type="InterPro" id="IPR039503">
    <property type="entry name" value="BARD1_Znf-RING"/>
</dbReference>
<dbReference type="PROSITE" id="PS50089">
    <property type="entry name" value="ZF_RING_2"/>
    <property type="match status" value="1"/>
</dbReference>
<evidence type="ECO:0000259" key="9">
    <source>
        <dbReference type="PROSITE" id="PS50172"/>
    </source>
</evidence>
<dbReference type="SMART" id="SM00248">
    <property type="entry name" value="ANK"/>
    <property type="match status" value="3"/>
</dbReference>
<dbReference type="OrthoDB" id="2384350at2759"/>
<evidence type="ECO:0000256" key="7">
    <source>
        <dbReference type="PROSITE-ProRule" id="PRU00175"/>
    </source>
</evidence>
<dbReference type="InterPro" id="IPR017907">
    <property type="entry name" value="Znf_RING_CS"/>
</dbReference>
<dbReference type="InParanoid" id="A0A6P7YFX7"/>
<evidence type="ECO:0000256" key="6">
    <source>
        <dbReference type="PROSITE-ProRule" id="PRU00023"/>
    </source>
</evidence>
<dbReference type="PROSITE" id="PS50088">
    <property type="entry name" value="ANK_REPEAT"/>
    <property type="match status" value="3"/>
</dbReference>
<evidence type="ECO:0000256" key="1">
    <source>
        <dbReference type="ARBA" id="ARBA00022723"/>
    </source>
</evidence>
<dbReference type="SMART" id="SM00292">
    <property type="entry name" value="BRCT"/>
    <property type="match status" value="2"/>
</dbReference>
<dbReference type="GO" id="GO:0004842">
    <property type="term" value="F:ubiquitin-protein transferase activity"/>
    <property type="evidence" value="ECO:0007669"/>
    <property type="project" value="TreeGrafter"/>
</dbReference>
<feature type="repeat" description="ANK" evidence="6">
    <location>
        <begin position="461"/>
        <end position="493"/>
    </location>
</feature>
<dbReference type="KEGG" id="muo:115474804"/>
<dbReference type="PROSITE" id="PS00518">
    <property type="entry name" value="ZF_RING_1"/>
    <property type="match status" value="1"/>
</dbReference>
<evidence type="ECO:0000256" key="5">
    <source>
        <dbReference type="ARBA" id="ARBA00023043"/>
    </source>
</evidence>
<dbReference type="PRINTS" id="PR01415">
    <property type="entry name" value="ANKYRIN"/>
</dbReference>
<evidence type="ECO:0000256" key="2">
    <source>
        <dbReference type="ARBA" id="ARBA00022737"/>
    </source>
</evidence>
<dbReference type="CDD" id="cd17720">
    <property type="entry name" value="BRCT_Bard1_rpt2"/>
    <property type="match status" value="1"/>
</dbReference>
<dbReference type="CTD" id="580"/>
<name>A0A6P7YFX7_9AMPH</name>
<dbReference type="InterPro" id="IPR002110">
    <property type="entry name" value="Ankyrin_rpt"/>
</dbReference>
<keyword evidence="2" id="KW-0677">Repeat</keyword>
<dbReference type="PROSITE" id="PS50172">
    <property type="entry name" value="BRCT"/>
    <property type="match status" value="2"/>
</dbReference>
<dbReference type="InterPro" id="IPR013083">
    <property type="entry name" value="Znf_RING/FYVE/PHD"/>
</dbReference>
<feature type="domain" description="RING-type" evidence="8">
    <location>
        <begin position="54"/>
        <end position="91"/>
    </location>
</feature>
<dbReference type="InterPro" id="IPR036770">
    <property type="entry name" value="Ankyrin_rpt-contain_sf"/>
</dbReference>
<dbReference type="GO" id="GO:0031436">
    <property type="term" value="C:BRCA1-BARD1 complex"/>
    <property type="evidence" value="ECO:0007669"/>
    <property type="project" value="TreeGrafter"/>
</dbReference>
<accession>A0A6P7YFX7</accession>
<proteinExistence type="predicted"/>
<organism evidence="10 11">
    <name type="scientific">Microcaecilia unicolor</name>
    <dbReference type="NCBI Taxonomy" id="1415580"/>
    <lineage>
        <taxon>Eukaryota</taxon>
        <taxon>Metazoa</taxon>
        <taxon>Chordata</taxon>
        <taxon>Craniata</taxon>
        <taxon>Vertebrata</taxon>
        <taxon>Euteleostomi</taxon>
        <taxon>Amphibia</taxon>
        <taxon>Gymnophiona</taxon>
        <taxon>Siphonopidae</taxon>
        <taxon>Microcaecilia</taxon>
    </lineage>
</organism>
<evidence type="ECO:0000259" key="8">
    <source>
        <dbReference type="PROSITE" id="PS50089"/>
    </source>
</evidence>
<keyword evidence="5 6" id="KW-0040">ANK repeat</keyword>
<protein>
    <submittedName>
        <fullName evidence="11">BRCA1-associated RING domain protein 1 isoform X1</fullName>
    </submittedName>
</protein>
<dbReference type="FunCoup" id="A0A6P7YFX7">
    <property type="interactions" value="1097"/>
</dbReference>
<dbReference type="InterPro" id="IPR001357">
    <property type="entry name" value="BRCT_dom"/>
</dbReference>
<dbReference type="GO" id="GO:0070531">
    <property type="term" value="C:BRCA1-A complex"/>
    <property type="evidence" value="ECO:0007669"/>
    <property type="project" value="TreeGrafter"/>
</dbReference>
<sequence length="814" mass="90467">MPASGALKARSGNQLGEGGAVVAEKVIGSMEKQLGWEWCNTRVALEELVKRLNCSLCVCILKEPVCLGGCDHVFCRTCVGRNIGSECPVCHTPAWVKDVQINRQLDNMIQLCNKLQNLLHKSKSTTERTDNVHLKDSPVKEAEHKKKQIRMWFSPRSKRVRYILDKEQKQQQQPPVVFGGTSVQASCNMYDFLPSPPNEKPPKKEKKSRCKNVIKKSLTDINLAWGFGKEEQKEGSEIGVQISEDDLMQSHVEKVVSFCSQPLVLCGPELNTVGKTVLDAGPDLESSLIQNEKLCYLSIGTKTLQNREPTYTSETFGSSSFVSEKPLSSEMSITPVKCKRRQLRCLNATFPACKRQKRSKLHASGHFCVHEDCLGFSSEKKSESITQSLSSVTAGPVISSLPQRNTIKAVKNMDSPTVTKFSKSSSTLLPNTADGAKIGHWSPLVMQISPSRLSNTKRNHKGETPLHVASIKGDVPIVEQLLLSGADPNVKDHAGWTPLHEACNLGHERVVILLLQHMALVNTAGYQNETPLHDAVKNGHINIVKLLLRHGASQDAVNIFGLQPIDYAENEEMKSLLQQPPSLKNEGHTVVHPSYIINAGLRREGPIVLMGSGLTSDQQRDQSKLSVVLKAGICTEFNSSVTHLIVPDEPILNTMKCMLGILAGCWILKFNWVKICLATRDREQEEGYEIPDGPQRGRLNREHLMPRLFDGCYFFFMGNFVSHKKDDLADLVKAAGGQILTRQPKPDSDVTQTVNTVAYHAKPGSDQSFCTQYIIYEKTSKYHPDRIRQGKVWVAPTSWLINCITSFQLLPVEE</sequence>
<dbReference type="Pfam" id="PF12796">
    <property type="entry name" value="Ank_2"/>
    <property type="match status" value="1"/>
</dbReference>
<keyword evidence="1" id="KW-0479">Metal-binding</keyword>
<dbReference type="SUPFAM" id="SSF52113">
    <property type="entry name" value="BRCT domain"/>
    <property type="match status" value="2"/>
</dbReference>
<evidence type="ECO:0000256" key="4">
    <source>
        <dbReference type="ARBA" id="ARBA00022833"/>
    </source>
</evidence>
<gene>
    <name evidence="11" type="primary">BARD1</name>
</gene>
<dbReference type="Pfam" id="PF14835">
    <property type="entry name" value="zf-RING_6"/>
    <property type="match status" value="1"/>
</dbReference>
<dbReference type="RefSeq" id="XP_030066327.1">
    <property type="nucleotide sequence ID" value="XM_030210467.1"/>
</dbReference>
<dbReference type="PANTHER" id="PTHR24171">
    <property type="entry name" value="ANKYRIN REPEAT DOMAIN-CONTAINING PROTEIN 39-RELATED"/>
    <property type="match status" value="1"/>
</dbReference>
<reference evidence="11" key="1">
    <citation type="submission" date="2025-08" db="UniProtKB">
        <authorList>
            <consortium name="RefSeq"/>
        </authorList>
    </citation>
    <scope>IDENTIFICATION</scope>
</reference>
<dbReference type="Gene3D" id="3.30.40.10">
    <property type="entry name" value="Zinc/RING finger domain, C3HC4 (zinc finger)"/>
    <property type="match status" value="1"/>
</dbReference>
<dbReference type="CDD" id="cd16496">
    <property type="entry name" value="RING-HC_BARD1"/>
    <property type="match status" value="1"/>
</dbReference>
<dbReference type="Gene3D" id="1.25.40.20">
    <property type="entry name" value="Ankyrin repeat-containing domain"/>
    <property type="match status" value="1"/>
</dbReference>
<dbReference type="PANTHER" id="PTHR24171:SF8">
    <property type="entry name" value="BRCA1-ASSOCIATED RING DOMAIN PROTEIN 1"/>
    <property type="match status" value="1"/>
</dbReference>
<dbReference type="SUPFAM" id="SSF48403">
    <property type="entry name" value="Ankyrin repeat"/>
    <property type="match status" value="1"/>
</dbReference>